<accession>V4HBY4</accession>
<comment type="caution">
    <text evidence="2">The sequence shown here is derived from an EMBL/GenBank/DDBJ whole genome shotgun (WGS) entry which is preliminary data.</text>
</comment>
<name>V4HBY4_9EURY</name>
<dbReference type="Proteomes" id="UP000017840">
    <property type="component" value="Unassembled WGS sequence"/>
</dbReference>
<keyword evidence="1" id="KW-0812">Transmembrane</keyword>
<reference evidence="2 3" key="1">
    <citation type="journal article" date="2013" name="Genome Announc.">
        <title>Draft Genome Sequence of 'Candidatus Halobonum tyrrellensis' Strain G22, Isolated from the Hypersaline Waters of Lake Tyrrell, Australia.</title>
        <authorList>
            <person name="Ugalde J.A."/>
            <person name="Narasingarao P."/>
            <person name="Kuo S."/>
            <person name="Podell S."/>
            <person name="Allen E.E."/>
        </authorList>
    </citation>
    <scope>NUCLEOTIDE SEQUENCE [LARGE SCALE GENOMIC DNA]</scope>
    <source>
        <strain evidence="2 3">G22</strain>
    </source>
</reference>
<proteinExistence type="predicted"/>
<feature type="transmembrane region" description="Helical" evidence="1">
    <location>
        <begin position="94"/>
        <end position="114"/>
    </location>
</feature>
<gene>
    <name evidence="2" type="ORF">K933_10125</name>
</gene>
<keyword evidence="1" id="KW-1133">Transmembrane helix</keyword>
<dbReference type="OrthoDB" id="205278at2157"/>
<dbReference type="AlphaFoldDB" id="V4HBY4"/>
<sequence>MLQTDASLVDSLVVFVVSLLVGALGIYVGARVIAGVEDYTYAIVTALVGSVVYAVVAFLVPFGWLGLVLALVAYLAVINWRYPGDLGSAVGITLVAWLTVVVVMWLLALVGVVAPEATGIPFV</sequence>
<evidence type="ECO:0000256" key="1">
    <source>
        <dbReference type="SAM" id="Phobius"/>
    </source>
</evidence>
<keyword evidence="1" id="KW-0472">Membrane</keyword>
<organism evidence="2 3">
    <name type="scientific">Candidatus Halobonum tyrrellensis G22</name>
    <dbReference type="NCBI Taxonomy" id="1324957"/>
    <lineage>
        <taxon>Archaea</taxon>
        <taxon>Methanobacteriati</taxon>
        <taxon>Methanobacteriota</taxon>
        <taxon>Stenosarchaea group</taxon>
        <taxon>Halobacteria</taxon>
        <taxon>Halobacteriales</taxon>
        <taxon>Haloferacaceae</taxon>
        <taxon>Candidatus Halobonum</taxon>
    </lineage>
</organism>
<keyword evidence="3" id="KW-1185">Reference proteome</keyword>
<dbReference type="RefSeq" id="WP_023394608.1">
    <property type="nucleotide sequence ID" value="NZ_ASGZ01000032.1"/>
</dbReference>
<feature type="transmembrane region" description="Helical" evidence="1">
    <location>
        <begin position="12"/>
        <end position="30"/>
    </location>
</feature>
<dbReference type="PATRIC" id="fig|1324957.4.peg.2055"/>
<evidence type="ECO:0008006" key="4">
    <source>
        <dbReference type="Google" id="ProtNLM"/>
    </source>
</evidence>
<protein>
    <recommendedName>
        <fullName evidence="4">Yip1 domain-containing protein</fullName>
    </recommendedName>
</protein>
<feature type="transmembrane region" description="Helical" evidence="1">
    <location>
        <begin position="62"/>
        <end position="82"/>
    </location>
</feature>
<feature type="transmembrane region" description="Helical" evidence="1">
    <location>
        <begin position="39"/>
        <end position="56"/>
    </location>
</feature>
<evidence type="ECO:0000313" key="2">
    <source>
        <dbReference type="EMBL" id="ESP88215.1"/>
    </source>
</evidence>
<evidence type="ECO:0000313" key="3">
    <source>
        <dbReference type="Proteomes" id="UP000017840"/>
    </source>
</evidence>
<dbReference type="EMBL" id="ASGZ01000032">
    <property type="protein sequence ID" value="ESP88215.1"/>
    <property type="molecule type" value="Genomic_DNA"/>
</dbReference>
<dbReference type="eggNOG" id="arCOG03769">
    <property type="taxonomic scope" value="Archaea"/>
</dbReference>